<dbReference type="PROSITE" id="PS00585">
    <property type="entry name" value="RIBOSOMAL_S5"/>
    <property type="match status" value="1"/>
</dbReference>
<sequence length="289" mass="30830">MVPLCTGIRTKFFLAFSTALDLALGYSHNILLQLPKEIQVETQSEKGKNPIIILKSHDKQLLGMVAAKIRSMRKIEPYKGKGVKFVGEYVRRKAGAGLSGSKTEVAKEVGLKIAELAKSKGIEKLNMLDLKNIEKVKPGGIELIDRLVGVQRVTKVTKGGRAFGFSAIVVVGDEAGVVGYGLGKSKDVSTAISKAVENAKKNLVRIPVHKGTIPHEQSSRYGGASVFIRPASSGTGVIAGGAMRAVLESVGVHDVLAKSKGSSNPHNVVKATFKALLSLRSPEDIARQR</sequence>
<dbReference type="InterPro" id="IPR020040">
    <property type="entry name" value="Ribosomal_uL6_a/b-dom"/>
</dbReference>
<comment type="function">
    <text evidence="1">With S4 and S12 plays an important role in translational accuracy.</text>
</comment>
<dbReference type="AlphaFoldDB" id="A0A7R8ZUP2"/>
<dbReference type="Gene3D" id="3.30.160.20">
    <property type="match status" value="1"/>
</dbReference>
<accession>A0A7R8ZUP2</accession>
<dbReference type="NCBIfam" id="TIGR01021">
    <property type="entry name" value="rpsE_bact"/>
    <property type="match status" value="1"/>
</dbReference>
<dbReference type="InterPro" id="IPR020568">
    <property type="entry name" value="Ribosomal_Su5_D2-typ_SF"/>
</dbReference>
<keyword evidence="5 9" id="KW-0689">Ribosomal protein</keyword>
<feature type="non-terminal residue" evidence="10">
    <location>
        <position position="289"/>
    </location>
</feature>
<dbReference type="GO" id="GO:0019843">
    <property type="term" value="F:rRNA binding"/>
    <property type="evidence" value="ECO:0007669"/>
    <property type="project" value="UniProtKB-KW"/>
</dbReference>
<dbReference type="InterPro" id="IPR013810">
    <property type="entry name" value="Ribosomal_uS5_N"/>
</dbReference>
<organism evidence="10">
    <name type="scientific">Cyprideis torosa</name>
    <dbReference type="NCBI Taxonomy" id="163714"/>
    <lineage>
        <taxon>Eukaryota</taxon>
        <taxon>Metazoa</taxon>
        <taxon>Ecdysozoa</taxon>
        <taxon>Arthropoda</taxon>
        <taxon>Crustacea</taxon>
        <taxon>Oligostraca</taxon>
        <taxon>Ostracoda</taxon>
        <taxon>Podocopa</taxon>
        <taxon>Podocopida</taxon>
        <taxon>Cytherocopina</taxon>
        <taxon>Cytheroidea</taxon>
        <taxon>Cytherideidae</taxon>
        <taxon>Cyprideis</taxon>
    </lineage>
</organism>
<dbReference type="InterPro" id="IPR036789">
    <property type="entry name" value="Ribosomal_uL6-like_a/b-dom_sf"/>
</dbReference>
<keyword evidence="3" id="KW-0699">rRNA-binding</keyword>
<gene>
    <name evidence="10" type="ORF">CTOB1V02_LOCUS15012</name>
</gene>
<dbReference type="SUPFAM" id="SSF54211">
    <property type="entry name" value="Ribosomal protein S5 domain 2-like"/>
    <property type="match status" value="1"/>
</dbReference>
<dbReference type="Gene3D" id="3.30.230.10">
    <property type="match status" value="1"/>
</dbReference>
<evidence type="ECO:0000256" key="7">
    <source>
        <dbReference type="ARBA" id="ARBA00025844"/>
    </source>
</evidence>
<evidence type="ECO:0000256" key="6">
    <source>
        <dbReference type="ARBA" id="ARBA00023274"/>
    </source>
</evidence>
<dbReference type="GO" id="GO:0006412">
    <property type="term" value="P:translation"/>
    <property type="evidence" value="ECO:0007669"/>
    <property type="project" value="InterPro"/>
</dbReference>
<dbReference type="SUPFAM" id="SSF54768">
    <property type="entry name" value="dsRNA-binding domain-like"/>
    <property type="match status" value="1"/>
</dbReference>
<dbReference type="PANTHER" id="PTHR48277">
    <property type="entry name" value="MITOCHONDRIAL RIBOSOMAL PROTEIN S5"/>
    <property type="match status" value="1"/>
</dbReference>
<evidence type="ECO:0000313" key="10">
    <source>
        <dbReference type="EMBL" id="CAD7237197.1"/>
    </source>
</evidence>
<dbReference type="FunFam" id="3.30.230.10:FF:000002">
    <property type="entry name" value="30S ribosomal protein S5"/>
    <property type="match status" value="1"/>
</dbReference>
<proteinExistence type="inferred from homology"/>
<dbReference type="GO" id="GO:0015935">
    <property type="term" value="C:small ribosomal subunit"/>
    <property type="evidence" value="ECO:0007669"/>
    <property type="project" value="InterPro"/>
</dbReference>
<dbReference type="InterPro" id="IPR014721">
    <property type="entry name" value="Ribsml_uS5_D2-typ_fold_subgr"/>
</dbReference>
<dbReference type="GO" id="GO:0005737">
    <property type="term" value="C:cytoplasm"/>
    <property type="evidence" value="ECO:0007669"/>
    <property type="project" value="UniProtKB-ARBA"/>
</dbReference>
<dbReference type="InterPro" id="IPR000851">
    <property type="entry name" value="Ribosomal_uS5"/>
</dbReference>
<name>A0A7R8ZUP2_9CRUS</name>
<dbReference type="EMBL" id="OB685618">
    <property type="protein sequence ID" value="CAD7237197.1"/>
    <property type="molecule type" value="Genomic_DNA"/>
</dbReference>
<dbReference type="HAMAP" id="MF_01307_B">
    <property type="entry name" value="Ribosomal_uS5_B"/>
    <property type="match status" value="1"/>
</dbReference>
<evidence type="ECO:0000256" key="2">
    <source>
        <dbReference type="ARBA" id="ARBA00008945"/>
    </source>
</evidence>
<dbReference type="SUPFAM" id="SSF56053">
    <property type="entry name" value="Ribosomal protein L6"/>
    <property type="match status" value="1"/>
</dbReference>
<dbReference type="Pfam" id="PF00333">
    <property type="entry name" value="Ribosomal_S5"/>
    <property type="match status" value="1"/>
</dbReference>
<evidence type="ECO:0000256" key="4">
    <source>
        <dbReference type="ARBA" id="ARBA00022884"/>
    </source>
</evidence>
<dbReference type="OrthoDB" id="309483at2759"/>
<evidence type="ECO:0000256" key="3">
    <source>
        <dbReference type="ARBA" id="ARBA00022730"/>
    </source>
</evidence>
<evidence type="ECO:0000256" key="1">
    <source>
        <dbReference type="ARBA" id="ARBA00002524"/>
    </source>
</evidence>
<dbReference type="InterPro" id="IPR018192">
    <property type="entry name" value="Ribosomal_uS5_N_CS"/>
</dbReference>
<dbReference type="Pfam" id="PF00347">
    <property type="entry name" value="Ribosomal_L6"/>
    <property type="match status" value="1"/>
</dbReference>
<dbReference type="PANTHER" id="PTHR48277:SF1">
    <property type="entry name" value="MITOCHONDRIAL RIBOSOMAL PROTEIN S5"/>
    <property type="match status" value="1"/>
</dbReference>
<dbReference type="InterPro" id="IPR005712">
    <property type="entry name" value="Ribosomal_uS5_bac-type"/>
</dbReference>
<evidence type="ECO:0000256" key="5">
    <source>
        <dbReference type="ARBA" id="ARBA00022980"/>
    </source>
</evidence>
<dbReference type="Pfam" id="PF03719">
    <property type="entry name" value="Ribosomal_S5_C"/>
    <property type="match status" value="1"/>
</dbReference>
<dbReference type="PROSITE" id="PS50881">
    <property type="entry name" value="S5_DSRBD"/>
    <property type="match status" value="1"/>
</dbReference>
<keyword evidence="6 9" id="KW-0687">Ribonucleoprotein</keyword>
<evidence type="ECO:0000256" key="8">
    <source>
        <dbReference type="ARBA" id="ARBA00035156"/>
    </source>
</evidence>
<dbReference type="GO" id="GO:0003735">
    <property type="term" value="F:structural constituent of ribosome"/>
    <property type="evidence" value="ECO:0007669"/>
    <property type="project" value="UniProtKB-UniRule"/>
</dbReference>
<reference evidence="10" key="1">
    <citation type="submission" date="2020-11" db="EMBL/GenBank/DDBJ databases">
        <authorList>
            <person name="Tran Van P."/>
        </authorList>
    </citation>
    <scope>NUCLEOTIDE SEQUENCE</scope>
</reference>
<comment type="similarity">
    <text evidence="2 9">Belongs to the universal ribosomal protein uS5 family.</text>
</comment>
<dbReference type="InterPro" id="IPR005324">
    <property type="entry name" value="Ribosomal_uS5_C"/>
</dbReference>
<keyword evidence="4" id="KW-0694">RNA-binding</keyword>
<dbReference type="Gene3D" id="3.90.930.12">
    <property type="entry name" value="Ribosomal protein L6, alpha-beta domain"/>
    <property type="match status" value="1"/>
</dbReference>
<evidence type="ECO:0000256" key="9">
    <source>
        <dbReference type="RuleBase" id="RU003823"/>
    </source>
</evidence>
<protein>
    <recommendedName>
        <fullName evidence="8">Small ribosomal subunit protein uS5c</fullName>
    </recommendedName>
</protein>
<comment type="subunit">
    <text evidence="7">Part of the 30S ribosomal subunit. Contacts protein S4.</text>
</comment>